<name>C7P5M1_METFA</name>
<dbReference type="Proteomes" id="UP000001495">
    <property type="component" value="Chromosome"/>
</dbReference>
<dbReference type="EMBL" id="CP001696">
    <property type="protein sequence ID" value="ACV23853.1"/>
    <property type="molecule type" value="Genomic_DNA"/>
</dbReference>
<evidence type="ECO:0000313" key="2">
    <source>
        <dbReference type="EMBL" id="ACV23853.1"/>
    </source>
</evidence>
<accession>C7P5M1</accession>
<dbReference type="InterPro" id="IPR025748">
    <property type="entry name" value="PrcB_C_dom"/>
</dbReference>
<dbReference type="AlphaFoldDB" id="C7P5M1"/>
<evidence type="ECO:0000313" key="3">
    <source>
        <dbReference type="Proteomes" id="UP000001495"/>
    </source>
</evidence>
<dbReference type="HOGENOM" id="CLU_2949290_0_0_2"/>
<dbReference type="eggNOG" id="arCOG05081">
    <property type="taxonomic scope" value="Archaea"/>
</dbReference>
<organism evidence="2 3">
    <name type="scientific">Methanocaldococcus fervens (strain DSM 4213 / JCM 15782 / AG86)</name>
    <name type="common">Methanococcus fervens</name>
    <dbReference type="NCBI Taxonomy" id="573064"/>
    <lineage>
        <taxon>Archaea</taxon>
        <taxon>Methanobacteriati</taxon>
        <taxon>Methanobacteriota</taxon>
        <taxon>Methanomada group</taxon>
        <taxon>Methanococci</taxon>
        <taxon>Methanococcales</taxon>
        <taxon>Methanocaldococcaceae</taxon>
        <taxon>Methanocaldococcus</taxon>
    </lineage>
</organism>
<evidence type="ECO:0000259" key="1">
    <source>
        <dbReference type="Pfam" id="PF14343"/>
    </source>
</evidence>
<feature type="domain" description="PrcB C-terminal" evidence="1">
    <location>
        <begin position="1"/>
        <end position="46"/>
    </location>
</feature>
<dbReference type="KEGG" id="mfe:Mefer_0011"/>
<protein>
    <recommendedName>
        <fullName evidence="1">PrcB C-terminal domain-containing protein</fullName>
    </recommendedName>
</protein>
<reference evidence="2" key="1">
    <citation type="submission" date="2009-08" db="EMBL/GenBank/DDBJ databases">
        <title>Complete sequence of chromosome of Methanocaldococcus fervens AG86.</title>
        <authorList>
            <consortium name="US DOE Joint Genome Institute"/>
            <person name="Lucas S."/>
            <person name="Copeland A."/>
            <person name="Lapidus A."/>
            <person name="Glavina del Rio T."/>
            <person name="Tice H."/>
            <person name="Bruce D."/>
            <person name="Goodwin L."/>
            <person name="Pitluck S."/>
            <person name="Chertkov O."/>
            <person name="Detter J.C."/>
            <person name="Han C."/>
            <person name="Tapia R."/>
            <person name="Larimer F."/>
            <person name="Land M."/>
            <person name="Hauser L."/>
            <person name="Kyrpides N."/>
            <person name="Ovchinnikova G."/>
            <person name="Lupa-Sieprawska M."/>
            <person name="Whitman W.B."/>
        </authorList>
    </citation>
    <scope>NUCLEOTIDE SEQUENCE [LARGE SCALE GENOMIC DNA]</scope>
    <source>
        <strain evidence="2">AG86</strain>
    </source>
</reference>
<dbReference type="Pfam" id="PF14343">
    <property type="entry name" value="PrcB_C"/>
    <property type="match status" value="1"/>
</dbReference>
<dbReference type="RefSeq" id="WP_012794875.1">
    <property type="nucleotide sequence ID" value="NC_013156.1"/>
</dbReference>
<gene>
    <name evidence="2" type="ordered locus">Mefer_0011</name>
</gene>
<sequence>MPTAGYKIKIINITNIGNKIVVYYKVIPPKEFAAMVITYPYIKISVNGTYTATCKEVKD</sequence>
<dbReference type="GeneID" id="71811418"/>
<keyword evidence="3" id="KW-1185">Reference proteome</keyword>
<dbReference type="STRING" id="573064.Mefer_0011"/>
<proteinExistence type="predicted"/>